<evidence type="ECO:0000313" key="1">
    <source>
        <dbReference type="EMBL" id="NIE49889.1"/>
    </source>
</evidence>
<protein>
    <submittedName>
        <fullName evidence="1">Uncharacterized protein</fullName>
    </submittedName>
</protein>
<proteinExistence type="predicted"/>
<accession>A0A6G5AGE8</accession>
<dbReference type="EMBL" id="GIKN01007616">
    <property type="protein sequence ID" value="NIE49889.1"/>
    <property type="molecule type" value="Transcribed_RNA"/>
</dbReference>
<dbReference type="AlphaFoldDB" id="A0A6G5AGE8"/>
<name>A0A6G5AGE8_RHIMP</name>
<organism evidence="1">
    <name type="scientific">Rhipicephalus microplus</name>
    <name type="common">Cattle tick</name>
    <name type="synonym">Boophilus microplus</name>
    <dbReference type="NCBI Taxonomy" id="6941"/>
    <lineage>
        <taxon>Eukaryota</taxon>
        <taxon>Metazoa</taxon>
        <taxon>Ecdysozoa</taxon>
        <taxon>Arthropoda</taxon>
        <taxon>Chelicerata</taxon>
        <taxon>Arachnida</taxon>
        <taxon>Acari</taxon>
        <taxon>Parasitiformes</taxon>
        <taxon>Ixodida</taxon>
        <taxon>Ixodoidea</taxon>
        <taxon>Ixodidae</taxon>
        <taxon>Rhipicephalinae</taxon>
        <taxon>Rhipicephalus</taxon>
        <taxon>Boophilus</taxon>
    </lineage>
</organism>
<reference evidence="1" key="1">
    <citation type="submission" date="2020-03" db="EMBL/GenBank/DDBJ databases">
        <title>A transcriptome and proteome of the tick Rhipicephalus microplus shaped by the genetic composition of its hosts and developmental stage.</title>
        <authorList>
            <person name="Garcia G.R."/>
            <person name="Ribeiro J.M.C."/>
            <person name="Maruyama S.R."/>
            <person name="Gardinasse L.G."/>
            <person name="Nelson K."/>
            <person name="Ferreira B.R."/>
            <person name="Andrade T.G."/>
            <person name="Santos I.K.F.M."/>
        </authorList>
    </citation>
    <scope>NUCLEOTIDE SEQUENCE</scope>
    <source>
        <strain evidence="1">NSGR</strain>
        <tissue evidence="1">Salivary glands</tissue>
    </source>
</reference>
<sequence length="110" mass="12878">MPQICSCDTFLVERDLQLQTMHIFSWIMIEALTCSFRRVWLQVYGHPVKGVFILFSAFSPFVCVFAQSHGQVNSSVKVHGTWLPCEVRNTAFKACHLNVDRLLQKWFWIR</sequence>